<gene>
    <name evidence="2" type="ORF">E2C01_012110</name>
</gene>
<reference evidence="2 3" key="1">
    <citation type="submission" date="2019-05" db="EMBL/GenBank/DDBJ databases">
        <title>Another draft genome of Portunus trituberculatus and its Hox gene families provides insights of decapod evolution.</title>
        <authorList>
            <person name="Jeong J.-H."/>
            <person name="Song I."/>
            <person name="Kim S."/>
            <person name="Choi T."/>
            <person name="Kim D."/>
            <person name="Ryu S."/>
            <person name="Kim W."/>
        </authorList>
    </citation>
    <scope>NUCLEOTIDE SEQUENCE [LARGE SCALE GENOMIC DNA]</scope>
    <source>
        <tissue evidence="2">Muscle</tissue>
    </source>
</reference>
<comment type="caution">
    <text evidence="2">The sequence shown here is derived from an EMBL/GenBank/DDBJ whole genome shotgun (WGS) entry which is preliminary data.</text>
</comment>
<feature type="region of interest" description="Disordered" evidence="1">
    <location>
        <begin position="19"/>
        <end position="40"/>
    </location>
</feature>
<dbReference type="Proteomes" id="UP000324222">
    <property type="component" value="Unassembled WGS sequence"/>
</dbReference>
<dbReference type="AlphaFoldDB" id="A0A5B7DD85"/>
<dbReference type="EMBL" id="VSRR010000749">
    <property type="protein sequence ID" value="MPC19199.1"/>
    <property type="molecule type" value="Genomic_DNA"/>
</dbReference>
<accession>A0A5B7DD85</accession>
<proteinExistence type="predicted"/>
<evidence type="ECO:0000313" key="3">
    <source>
        <dbReference type="Proteomes" id="UP000324222"/>
    </source>
</evidence>
<evidence type="ECO:0000256" key="1">
    <source>
        <dbReference type="SAM" id="MobiDB-lite"/>
    </source>
</evidence>
<organism evidence="2 3">
    <name type="scientific">Portunus trituberculatus</name>
    <name type="common">Swimming crab</name>
    <name type="synonym">Neptunus trituberculatus</name>
    <dbReference type="NCBI Taxonomy" id="210409"/>
    <lineage>
        <taxon>Eukaryota</taxon>
        <taxon>Metazoa</taxon>
        <taxon>Ecdysozoa</taxon>
        <taxon>Arthropoda</taxon>
        <taxon>Crustacea</taxon>
        <taxon>Multicrustacea</taxon>
        <taxon>Malacostraca</taxon>
        <taxon>Eumalacostraca</taxon>
        <taxon>Eucarida</taxon>
        <taxon>Decapoda</taxon>
        <taxon>Pleocyemata</taxon>
        <taxon>Brachyura</taxon>
        <taxon>Eubrachyura</taxon>
        <taxon>Portunoidea</taxon>
        <taxon>Portunidae</taxon>
        <taxon>Portuninae</taxon>
        <taxon>Portunus</taxon>
    </lineage>
</organism>
<sequence>MCYCHSGTEHFEKSNLSMKEQRDARFRPIKGSEKTQRREPGAVGTYGLATYYIGMDTRPTI</sequence>
<evidence type="ECO:0000313" key="2">
    <source>
        <dbReference type="EMBL" id="MPC19199.1"/>
    </source>
</evidence>
<protein>
    <submittedName>
        <fullName evidence="2">Uncharacterized protein</fullName>
    </submittedName>
</protein>
<keyword evidence="3" id="KW-1185">Reference proteome</keyword>
<name>A0A5B7DD85_PORTR</name>